<comment type="caution">
    <text evidence="1">The sequence shown here is derived from an EMBL/GenBank/DDBJ whole genome shotgun (WGS) entry which is preliminary data.</text>
</comment>
<name>A0A7Z0SE56_9GAMM</name>
<dbReference type="Gene3D" id="3.90.550.10">
    <property type="entry name" value="Spore Coat Polysaccharide Biosynthesis Protein SpsA, Chain A"/>
    <property type="match status" value="1"/>
</dbReference>
<evidence type="ECO:0000313" key="1">
    <source>
        <dbReference type="EMBL" id="NYT47661.1"/>
    </source>
</evidence>
<dbReference type="Proteomes" id="UP000537890">
    <property type="component" value="Unassembled WGS sequence"/>
</dbReference>
<dbReference type="AlphaFoldDB" id="A0A7Z0SE56"/>
<accession>A0A7Z0SE56</accession>
<dbReference type="SUPFAM" id="SSF53448">
    <property type="entry name" value="Nucleotide-diphospho-sugar transferases"/>
    <property type="match status" value="1"/>
</dbReference>
<reference evidence="1 2" key="1">
    <citation type="submission" date="2020-05" db="EMBL/GenBank/DDBJ databases">
        <title>Horizontal transmission and recombination maintain forever young bacterial symbiont genomes.</title>
        <authorList>
            <person name="Russell S.L."/>
            <person name="Pepper-Tunick E."/>
            <person name="Svedberg J."/>
            <person name="Byrne A."/>
            <person name="Ruelas Castillo J."/>
            <person name="Vollmers C."/>
            <person name="Beinart R.A."/>
            <person name="Corbett-Detig R."/>
        </authorList>
    </citation>
    <scope>NUCLEOTIDE SEQUENCE [LARGE SCALE GENOMIC DNA]</scope>
    <source>
        <strain evidence="1">4727-3</strain>
    </source>
</reference>
<dbReference type="InterPro" id="IPR029044">
    <property type="entry name" value="Nucleotide-diphossugar_trans"/>
</dbReference>
<evidence type="ECO:0000313" key="2">
    <source>
        <dbReference type="Proteomes" id="UP000537890"/>
    </source>
</evidence>
<gene>
    <name evidence="1" type="ORF">H0A75_09060</name>
</gene>
<protein>
    <submittedName>
        <fullName evidence="1">Uncharacterized protein</fullName>
    </submittedName>
</protein>
<sequence length="90" mass="11091">MLLKVNRFPIQAILFSRKLYDKYGGINEQLPGQEDWELWIRYSQYEQFTVIPKTTSLFRLRDISLQNVDKNRRQKEAREMIKQMYKGRWF</sequence>
<organism evidence="1 2">
    <name type="scientific">Candidatus Methanofishera endochildressiae</name>
    <dbReference type="NCBI Taxonomy" id="2738884"/>
    <lineage>
        <taxon>Bacteria</taxon>
        <taxon>Pseudomonadati</taxon>
        <taxon>Pseudomonadota</taxon>
        <taxon>Gammaproteobacteria</taxon>
        <taxon>Candidatus Methanofishera</taxon>
    </lineage>
</organism>
<dbReference type="EMBL" id="JACCHS010000202">
    <property type="protein sequence ID" value="NYT47661.1"/>
    <property type="molecule type" value="Genomic_DNA"/>
</dbReference>
<proteinExistence type="predicted"/>